<proteinExistence type="predicted"/>
<gene>
    <name evidence="1" type="ORF">ACERK3_14315</name>
</gene>
<keyword evidence="2" id="KW-1185">Reference proteome</keyword>
<evidence type="ECO:0008006" key="3">
    <source>
        <dbReference type="Google" id="ProtNLM"/>
    </source>
</evidence>
<name>A0ABV4U9H5_9BACT</name>
<accession>A0ABV4U9H5</accession>
<protein>
    <recommendedName>
        <fullName evidence="3">Phytanoyl-CoA dioxygenase PhyH</fullName>
    </recommendedName>
</protein>
<dbReference type="RefSeq" id="WP_425346383.1">
    <property type="nucleotide sequence ID" value="NZ_JBGUBD010000009.1"/>
</dbReference>
<sequence>MIGSTMDRLIRRPARYFYDDFMRRGGIGNTMRASKAYNRLRYASRWREHRRCYDEAFDRLLKENNGDTPANVATNVMRDGWAIDTSKTLPHLNELLDETDAIIQQRAGVKDLKRRVNLDKPFWQSLLEPGDLERCPSFLNFILSSPVLETIGRYMQIVPVLSKTMPPGVRFVESNAAFEDEPNPPLRSSQLFHLDIHDSPLVYVLVLLRDTTMEHGPWCFLPASVSSRAERALGYRRWRAPYRITDEQMYAHVDPKELIPFTYPRGTVLFIDTSRCFHYGSRNSIKPRMQMMYGFTSACRTDLTLTYMKPQRFPLSSSDQTLRKLVLQ</sequence>
<dbReference type="SUPFAM" id="SSF51197">
    <property type="entry name" value="Clavaminate synthase-like"/>
    <property type="match status" value="1"/>
</dbReference>
<organism evidence="1 2">
    <name type="scientific">Natronomicrosphaera hydrolytica</name>
    <dbReference type="NCBI Taxonomy" id="3242702"/>
    <lineage>
        <taxon>Bacteria</taxon>
        <taxon>Pseudomonadati</taxon>
        <taxon>Planctomycetota</taxon>
        <taxon>Phycisphaerae</taxon>
        <taxon>Phycisphaerales</taxon>
        <taxon>Phycisphaeraceae</taxon>
        <taxon>Natronomicrosphaera</taxon>
    </lineage>
</organism>
<evidence type="ECO:0000313" key="1">
    <source>
        <dbReference type="EMBL" id="MFA9479459.1"/>
    </source>
</evidence>
<dbReference type="Gene3D" id="2.60.120.620">
    <property type="entry name" value="q2cbj1_9rhob like domain"/>
    <property type="match status" value="1"/>
</dbReference>
<dbReference type="Proteomes" id="UP001575105">
    <property type="component" value="Unassembled WGS sequence"/>
</dbReference>
<reference evidence="1 2" key="1">
    <citation type="submission" date="2024-08" db="EMBL/GenBank/DDBJ databases">
        <title>Whole-genome sequencing of halo(alkali)philic microorganisms from hypersaline lakes.</title>
        <authorList>
            <person name="Sorokin D.Y."/>
            <person name="Merkel A.Y."/>
            <person name="Messina E."/>
            <person name="Yakimov M."/>
        </authorList>
    </citation>
    <scope>NUCLEOTIDE SEQUENCE [LARGE SCALE GENOMIC DNA]</scope>
    <source>
        <strain evidence="1 2">AB-hyl4</strain>
    </source>
</reference>
<dbReference type="EMBL" id="JBGUBD010000009">
    <property type="protein sequence ID" value="MFA9479459.1"/>
    <property type="molecule type" value="Genomic_DNA"/>
</dbReference>
<evidence type="ECO:0000313" key="2">
    <source>
        <dbReference type="Proteomes" id="UP001575105"/>
    </source>
</evidence>
<comment type="caution">
    <text evidence="1">The sequence shown here is derived from an EMBL/GenBank/DDBJ whole genome shotgun (WGS) entry which is preliminary data.</text>
</comment>